<reference evidence="1 2" key="1">
    <citation type="submission" date="2019-01" db="EMBL/GenBank/DDBJ databases">
        <title>Complete genome sequence of Cohnella hallensis HS21 isolated from Korean fir (Abies koreana) rhizospheric soil.</title>
        <authorList>
            <person name="Jiang L."/>
            <person name="Kang S.W."/>
            <person name="Kim S."/>
            <person name="Jung J."/>
            <person name="Kim C.Y."/>
            <person name="Kim D.H."/>
            <person name="Kim S.W."/>
            <person name="Lee J."/>
        </authorList>
    </citation>
    <scope>NUCLEOTIDE SEQUENCE [LARGE SCALE GENOMIC DNA]</scope>
    <source>
        <strain evidence="1 2">HS21</strain>
    </source>
</reference>
<dbReference type="Proteomes" id="UP000289856">
    <property type="component" value="Chromosome"/>
</dbReference>
<accession>A0A3T1D8D2</accession>
<gene>
    <name evidence="1" type="ORF">KCTCHS21_37460</name>
</gene>
<dbReference type="RefSeq" id="WP_130611513.1">
    <property type="nucleotide sequence ID" value="NZ_AP019400.1"/>
</dbReference>
<organism evidence="1 2">
    <name type="scientific">Cohnella abietis</name>
    <dbReference type="NCBI Taxonomy" id="2507935"/>
    <lineage>
        <taxon>Bacteria</taxon>
        <taxon>Bacillati</taxon>
        <taxon>Bacillota</taxon>
        <taxon>Bacilli</taxon>
        <taxon>Bacillales</taxon>
        <taxon>Paenibacillaceae</taxon>
        <taxon>Cohnella</taxon>
    </lineage>
</organism>
<dbReference type="KEGG" id="cohn:KCTCHS21_37460"/>
<dbReference type="EMBL" id="AP019400">
    <property type="protein sequence ID" value="BBI34347.1"/>
    <property type="molecule type" value="Genomic_DNA"/>
</dbReference>
<evidence type="ECO:0000313" key="2">
    <source>
        <dbReference type="Proteomes" id="UP000289856"/>
    </source>
</evidence>
<dbReference type="OrthoDB" id="2678265at2"/>
<proteinExistence type="predicted"/>
<dbReference type="AlphaFoldDB" id="A0A3T1D8D2"/>
<keyword evidence="2" id="KW-1185">Reference proteome</keyword>
<sequence>MASGRLDLFIAKLPIHTVVLTLNYSDPASELNAIPRNRQIYLKRGGLKQAIQVEFLEGRECFADFMEMNYTLARRFKLYALRRYTLEYNANDQTLTISPSPLSETVAVITPNTLSPSALSVGYELLSRLGIPERQGALIKVRQGRNVVRTRLIVPANLSDDRLRLSSYWFQKWRLRANHSYSLQFDQRNSTLSLAPHTPTKDGLK</sequence>
<name>A0A3T1D8D2_9BACL</name>
<evidence type="ECO:0000313" key="1">
    <source>
        <dbReference type="EMBL" id="BBI34347.1"/>
    </source>
</evidence>
<protein>
    <submittedName>
        <fullName evidence="1">Uncharacterized protein</fullName>
    </submittedName>
</protein>